<dbReference type="AlphaFoldDB" id="A0A6J4IE79"/>
<dbReference type="InterPro" id="IPR013815">
    <property type="entry name" value="ATP_grasp_subdomain_1"/>
</dbReference>
<dbReference type="GO" id="GO:0018169">
    <property type="term" value="F:ribosomal S6-glutamic acid ligase activity"/>
    <property type="evidence" value="ECO:0007669"/>
    <property type="project" value="TreeGrafter"/>
</dbReference>
<gene>
    <name evidence="3" type="ORF">AVDCRST_MAG41-1815</name>
</gene>
<dbReference type="GO" id="GO:0046872">
    <property type="term" value="F:metal ion binding"/>
    <property type="evidence" value="ECO:0007669"/>
    <property type="project" value="InterPro"/>
</dbReference>
<accession>A0A6J4IE79</accession>
<name>A0A6J4IE79_9ACTN</name>
<keyword evidence="1" id="KW-0547">Nucleotide-binding</keyword>
<dbReference type="PANTHER" id="PTHR21621">
    <property type="entry name" value="RIBOSOMAL PROTEIN S6 MODIFICATION PROTEIN"/>
    <property type="match status" value="1"/>
</dbReference>
<dbReference type="Pfam" id="PF08443">
    <property type="entry name" value="RimK"/>
    <property type="match status" value="1"/>
</dbReference>
<dbReference type="PROSITE" id="PS50975">
    <property type="entry name" value="ATP_GRASP"/>
    <property type="match status" value="1"/>
</dbReference>
<dbReference type="GO" id="GO:0009432">
    <property type="term" value="P:SOS response"/>
    <property type="evidence" value="ECO:0007669"/>
    <property type="project" value="TreeGrafter"/>
</dbReference>
<evidence type="ECO:0000313" key="3">
    <source>
        <dbReference type="EMBL" id="CAA9248411.1"/>
    </source>
</evidence>
<dbReference type="EMBL" id="CADCTP010000168">
    <property type="protein sequence ID" value="CAA9248411.1"/>
    <property type="molecule type" value="Genomic_DNA"/>
</dbReference>
<evidence type="ECO:0000256" key="1">
    <source>
        <dbReference type="PROSITE-ProRule" id="PRU00409"/>
    </source>
</evidence>
<feature type="domain" description="ATP-grasp" evidence="2">
    <location>
        <begin position="99"/>
        <end position="295"/>
    </location>
</feature>
<proteinExistence type="predicted"/>
<dbReference type="GO" id="GO:0005524">
    <property type="term" value="F:ATP binding"/>
    <property type="evidence" value="ECO:0007669"/>
    <property type="project" value="UniProtKB-UniRule"/>
</dbReference>
<organism evidence="3">
    <name type="scientific">uncultured Mycobacteriales bacterium</name>
    <dbReference type="NCBI Taxonomy" id="581187"/>
    <lineage>
        <taxon>Bacteria</taxon>
        <taxon>Bacillati</taxon>
        <taxon>Actinomycetota</taxon>
        <taxon>Actinomycetes</taxon>
        <taxon>Mycobacteriales</taxon>
        <taxon>environmental samples</taxon>
    </lineage>
</organism>
<dbReference type="PANTHER" id="PTHR21621:SF0">
    <property type="entry name" value="BETA-CITRYLGLUTAMATE SYNTHASE B-RELATED"/>
    <property type="match status" value="1"/>
</dbReference>
<dbReference type="Gene3D" id="3.30.1490.20">
    <property type="entry name" value="ATP-grasp fold, A domain"/>
    <property type="match status" value="1"/>
</dbReference>
<dbReference type="InterPro" id="IPR013651">
    <property type="entry name" value="ATP-grasp_RimK-type"/>
</dbReference>
<dbReference type="Gene3D" id="3.30.470.20">
    <property type="entry name" value="ATP-grasp fold, B domain"/>
    <property type="match status" value="1"/>
</dbReference>
<reference evidence="3" key="1">
    <citation type="submission" date="2020-02" db="EMBL/GenBank/DDBJ databases">
        <authorList>
            <person name="Meier V. D."/>
        </authorList>
    </citation>
    <scope>NUCLEOTIDE SEQUENCE</scope>
    <source>
        <strain evidence="3">AVDCRST_MAG41</strain>
    </source>
</reference>
<protein>
    <recommendedName>
        <fullName evidence="2">ATP-grasp domain-containing protein</fullName>
    </recommendedName>
</protein>
<dbReference type="SUPFAM" id="SSF56059">
    <property type="entry name" value="Glutathione synthetase ATP-binding domain-like"/>
    <property type="match status" value="1"/>
</dbReference>
<sequence length="300" mass="31880">MTVHILHENPEWLAPFAAAFAAEGVDWAELPVTGGPVDLSAEPAPGVYWSRMSASAHTRGHGDSAEHARALLDHLEAYGRRVVNGRSVLDLELSKVRQLTLLRAAGLDVPRTVAVAGADPDAVLAAARRLGPPVMVKPNRGGKGRGVDRYDSVDELAAALPDREPPVDGVLLVQEYVEPARPYITRVEIVGGEVMYAITADTGRGGFALCPADACATDGTPTSLFALRPEVPGQLVDAYLDFAKRHGLEVAGFEFLEAADGRTVTYDVNTNTNYNADVEAVAPRSAARAVARLLGALDRE</sequence>
<evidence type="ECO:0000259" key="2">
    <source>
        <dbReference type="PROSITE" id="PS50975"/>
    </source>
</evidence>
<dbReference type="InterPro" id="IPR011761">
    <property type="entry name" value="ATP-grasp"/>
</dbReference>
<dbReference type="GO" id="GO:0005737">
    <property type="term" value="C:cytoplasm"/>
    <property type="evidence" value="ECO:0007669"/>
    <property type="project" value="TreeGrafter"/>
</dbReference>
<keyword evidence="1" id="KW-0067">ATP-binding</keyword>